<dbReference type="GO" id="GO:0071713">
    <property type="term" value="F:para-aminobenzoyl-glutamate hydrolase activity"/>
    <property type="evidence" value="ECO:0007669"/>
    <property type="project" value="TreeGrafter"/>
</dbReference>
<evidence type="ECO:0000259" key="2">
    <source>
        <dbReference type="Pfam" id="PF07687"/>
    </source>
</evidence>
<dbReference type="EMBL" id="LT669839">
    <property type="protein sequence ID" value="SHD75701.1"/>
    <property type="molecule type" value="Genomic_DNA"/>
</dbReference>
<dbReference type="Proteomes" id="UP000245423">
    <property type="component" value="Chromosome 1"/>
</dbReference>
<evidence type="ECO:0000313" key="4">
    <source>
        <dbReference type="Proteomes" id="UP000245423"/>
    </source>
</evidence>
<dbReference type="OrthoDB" id="9781032at2"/>
<dbReference type="SUPFAM" id="SSF55031">
    <property type="entry name" value="Bacterial exopeptidase dimerisation domain"/>
    <property type="match status" value="1"/>
</dbReference>
<evidence type="ECO:0000313" key="3">
    <source>
        <dbReference type="EMBL" id="SHD75701.1"/>
    </source>
</evidence>
<organism evidence="3 4">
    <name type="scientific">[Clostridium] ultunense Esp</name>
    <dbReference type="NCBI Taxonomy" id="1288971"/>
    <lineage>
        <taxon>Bacteria</taxon>
        <taxon>Bacillati</taxon>
        <taxon>Bacillota</taxon>
        <taxon>Tissierellia</taxon>
        <taxon>Tissierellales</taxon>
        <taxon>Tepidimicrobiaceae</taxon>
        <taxon>Schnuerera</taxon>
    </lineage>
</organism>
<dbReference type="GO" id="GO:0005737">
    <property type="term" value="C:cytoplasm"/>
    <property type="evidence" value="ECO:0007669"/>
    <property type="project" value="TreeGrafter"/>
</dbReference>
<gene>
    <name evidence="3" type="ORF">CUESP1_0307</name>
</gene>
<dbReference type="NCBIfam" id="TIGR01891">
    <property type="entry name" value="amidohydrolases"/>
    <property type="match status" value="1"/>
</dbReference>
<dbReference type="InterPro" id="IPR011650">
    <property type="entry name" value="Peptidase_M20_dimer"/>
</dbReference>
<feature type="domain" description="Peptidase M20 dimerisation" evidence="2">
    <location>
        <begin position="165"/>
        <end position="260"/>
    </location>
</feature>
<comment type="similarity">
    <text evidence="1">Belongs to the peptidase M20A family.</text>
</comment>
<reference evidence="3 4" key="1">
    <citation type="submission" date="2016-11" db="EMBL/GenBank/DDBJ databases">
        <authorList>
            <person name="Manzoor S."/>
        </authorList>
    </citation>
    <scope>NUCLEOTIDE SEQUENCE [LARGE SCALE GENOMIC DNA]</scope>
    <source>
        <strain evidence="3">Clostridium ultunense strain Esp</strain>
    </source>
</reference>
<protein>
    <recommendedName>
        <fullName evidence="1">Peptidase M20 domain-containing protein 2</fullName>
    </recommendedName>
</protein>
<dbReference type="SUPFAM" id="SSF53187">
    <property type="entry name" value="Zn-dependent exopeptidases"/>
    <property type="match status" value="1"/>
</dbReference>
<dbReference type="Pfam" id="PF01546">
    <property type="entry name" value="Peptidase_M20"/>
    <property type="match status" value="1"/>
</dbReference>
<dbReference type="InterPro" id="IPR017144">
    <property type="entry name" value="Xaa-Arg_dipeptidase"/>
</dbReference>
<evidence type="ECO:0000256" key="1">
    <source>
        <dbReference type="PIRNR" id="PIRNR037226"/>
    </source>
</evidence>
<dbReference type="InterPro" id="IPR036264">
    <property type="entry name" value="Bact_exopeptidase_dim_dom"/>
</dbReference>
<keyword evidence="3" id="KW-0378">Hydrolase</keyword>
<dbReference type="AlphaFoldDB" id="A0A1M4PJT6"/>
<dbReference type="Gene3D" id="3.30.70.360">
    <property type="match status" value="1"/>
</dbReference>
<dbReference type="GO" id="GO:0016805">
    <property type="term" value="F:dipeptidase activity"/>
    <property type="evidence" value="ECO:0007669"/>
    <property type="project" value="InterPro"/>
</dbReference>
<proteinExistence type="inferred from homology"/>
<dbReference type="InterPro" id="IPR002933">
    <property type="entry name" value="Peptidase_M20"/>
</dbReference>
<dbReference type="Pfam" id="PF07687">
    <property type="entry name" value="M20_dimer"/>
    <property type="match status" value="1"/>
</dbReference>
<dbReference type="InterPro" id="IPR052030">
    <property type="entry name" value="Peptidase_M20/M20A_hydrolases"/>
</dbReference>
<dbReference type="PANTHER" id="PTHR30575">
    <property type="entry name" value="PEPTIDASE M20"/>
    <property type="match status" value="1"/>
</dbReference>
<dbReference type="Gene3D" id="3.40.630.10">
    <property type="entry name" value="Zn peptidases"/>
    <property type="match status" value="1"/>
</dbReference>
<name>A0A1M4PJT6_9FIRM</name>
<dbReference type="PANTHER" id="PTHR30575:SF0">
    <property type="entry name" value="XAA-ARG DIPEPTIDASE"/>
    <property type="match status" value="1"/>
</dbReference>
<keyword evidence="4" id="KW-1185">Reference proteome</keyword>
<dbReference type="InterPro" id="IPR017439">
    <property type="entry name" value="Amidohydrolase"/>
</dbReference>
<sequence length="395" mass="43902">MDEMKKMLCHDVEEMNEELFELASFIFDNPEYNYEEYKAAELLTNYLRKQGFTVETGVAGLPTAFRAEWENGTGGPVIGFLGEYDALKDLGHGCGHHLQTPICIGAALAVRKNIQDKPYKLVIYGTPAEETTGGKLIMAKTGCFKELDVAFAYHSAGATRVPTSSKALQSIYVTFHGKPSHASESPELGRSALDAMVLSFNGLEYLREHIKDGCRIHYTIKESTGPSNIVHEIAKAAYTLRAPDKIYLENMVKRFEKIIKGAVLMTETTYDVKYNLPFHNIIPIPVLRKTVLNNAVKMKLDDIDWNKDSSGGGSTDFGNVSWIIPSVVIYTDYCDAPSHTQEWVDAGKTEKARKSLVIGASLLAMSVYDLINCPDLIEQAKSELEKAKKALENRE</sequence>
<dbReference type="CDD" id="cd03887">
    <property type="entry name" value="M20_Acy1L2"/>
    <property type="match status" value="1"/>
</dbReference>
<accession>A0A1M4PJT6</accession>
<dbReference type="FunFam" id="3.30.70.360:FF:000004">
    <property type="entry name" value="Peptidase M20 domain-containing protein 2"/>
    <property type="match status" value="1"/>
</dbReference>
<dbReference type="RefSeq" id="WP_160113552.1">
    <property type="nucleotide sequence ID" value="NZ_LT669839.1"/>
</dbReference>
<dbReference type="GO" id="GO:0046657">
    <property type="term" value="P:folic acid catabolic process"/>
    <property type="evidence" value="ECO:0007669"/>
    <property type="project" value="TreeGrafter"/>
</dbReference>
<dbReference type="PIRSF" id="PIRSF037226">
    <property type="entry name" value="Amidohydrolase_ACY1L2_prd"/>
    <property type="match status" value="1"/>
</dbReference>